<dbReference type="InterPro" id="IPR002539">
    <property type="entry name" value="MaoC-like_dom"/>
</dbReference>
<accession>A0A6G7Y8M0</accession>
<dbReference type="PANTHER" id="PTHR43841">
    <property type="entry name" value="3-HYDROXYACYL-THIOESTER DEHYDRATASE HTDX-RELATED"/>
    <property type="match status" value="1"/>
</dbReference>
<dbReference type="Gene3D" id="3.10.129.10">
    <property type="entry name" value="Hotdog Thioesterase"/>
    <property type="match status" value="1"/>
</dbReference>
<dbReference type="GO" id="GO:0005835">
    <property type="term" value="C:fatty acid synthase complex"/>
    <property type="evidence" value="ECO:0007669"/>
    <property type="project" value="InterPro"/>
</dbReference>
<evidence type="ECO:0000256" key="1">
    <source>
        <dbReference type="ARBA" id="ARBA00005254"/>
    </source>
</evidence>
<comment type="similarity">
    <text evidence="1">Belongs to the enoyl-CoA hydratase/isomerase family.</text>
</comment>
<protein>
    <recommendedName>
        <fullName evidence="2">MaoC-like domain-containing protein</fullName>
    </recommendedName>
</protein>
<evidence type="ECO:0000313" key="3">
    <source>
        <dbReference type="EMBL" id="QIK73026.1"/>
    </source>
</evidence>
<dbReference type="AlphaFoldDB" id="A0A6G7Y8M0"/>
<dbReference type="EMBL" id="CP049865">
    <property type="protein sequence ID" value="QIK73026.1"/>
    <property type="molecule type" value="Genomic_DNA"/>
</dbReference>
<dbReference type="Pfam" id="PF01575">
    <property type="entry name" value="MaoC_dehydratas"/>
    <property type="match status" value="1"/>
</dbReference>
<evidence type="ECO:0000259" key="2">
    <source>
        <dbReference type="Pfam" id="PF01575"/>
    </source>
</evidence>
<feature type="domain" description="MaoC-like" evidence="2">
    <location>
        <begin position="152"/>
        <end position="219"/>
    </location>
</feature>
<organism evidence="3 4">
    <name type="scientific">Propioniciclava coleopterorum</name>
    <dbReference type="NCBI Taxonomy" id="2714937"/>
    <lineage>
        <taxon>Bacteria</taxon>
        <taxon>Bacillati</taxon>
        <taxon>Actinomycetota</taxon>
        <taxon>Actinomycetes</taxon>
        <taxon>Propionibacteriales</taxon>
        <taxon>Propionibacteriaceae</taxon>
        <taxon>Propioniciclava</taxon>
    </lineage>
</organism>
<proteinExistence type="inferred from homology"/>
<evidence type="ECO:0000313" key="4">
    <source>
        <dbReference type="Proteomes" id="UP000501058"/>
    </source>
</evidence>
<dbReference type="SUPFAM" id="SSF54637">
    <property type="entry name" value="Thioesterase/thiol ester dehydrase-isomerase"/>
    <property type="match status" value="2"/>
</dbReference>
<dbReference type="GO" id="GO:0006633">
    <property type="term" value="P:fatty acid biosynthetic process"/>
    <property type="evidence" value="ECO:0007669"/>
    <property type="project" value="InterPro"/>
</dbReference>
<gene>
    <name evidence="3" type="ORF">G7070_13100</name>
</gene>
<dbReference type="GO" id="GO:0004312">
    <property type="term" value="F:fatty acid synthase activity"/>
    <property type="evidence" value="ECO:0007669"/>
    <property type="project" value="InterPro"/>
</dbReference>
<dbReference type="RefSeq" id="WP_166234097.1">
    <property type="nucleotide sequence ID" value="NZ_CP049865.1"/>
</dbReference>
<dbReference type="InterPro" id="IPR029069">
    <property type="entry name" value="HotDog_dom_sf"/>
</dbReference>
<name>A0A6G7Y8M0_9ACTN</name>
<dbReference type="Proteomes" id="UP000501058">
    <property type="component" value="Chromosome"/>
</dbReference>
<sequence>MSATVSGHTQDVARLAAYDEVCGFTLRDAVPATWLHVLTFSLQLAVMSRRDFPFGLAGLVHVSNDMSLLRPVGVADELDLLVRPGELTAHKRGALFELVGEARVGGEVAWRGVSRYLARGVQAPGDVPEVPRLAVPDAPAGQRWRLPADLGRRYAAVSGDVNPIHLSNLAAKAFGFPRAIIHGMWTHARALAALEGALPPAYRVAVDFTKPILLPGKVGFAAAPDADATAFAVLGREDKPHLIGRVEPLAP</sequence>
<dbReference type="KEGG" id="prv:G7070_13100"/>
<dbReference type="PRINTS" id="PR01483">
    <property type="entry name" value="FASYNTHASE"/>
</dbReference>
<keyword evidence="4" id="KW-1185">Reference proteome</keyword>
<dbReference type="InterPro" id="IPR003965">
    <property type="entry name" value="Fatty_acid_synthase"/>
</dbReference>
<dbReference type="PANTHER" id="PTHR43841:SF1">
    <property type="entry name" value="3-HYDROXYACYL-THIOESTER DEHYDRATASE X"/>
    <property type="match status" value="1"/>
</dbReference>
<reference evidence="3 4" key="1">
    <citation type="submission" date="2020-03" db="EMBL/GenBank/DDBJ databases">
        <title>Propioniciclava sp. nov., isolated from Hydrophilus acuminatus.</title>
        <authorList>
            <person name="Hyun D.-W."/>
            <person name="Bae J.-W."/>
        </authorList>
    </citation>
    <scope>NUCLEOTIDE SEQUENCE [LARGE SCALE GENOMIC DNA]</scope>
    <source>
        <strain evidence="3 4">HDW11</strain>
    </source>
</reference>